<evidence type="ECO:0000313" key="2">
    <source>
        <dbReference type="EMBL" id="RMV42749.1"/>
    </source>
</evidence>
<dbReference type="InterPro" id="IPR012337">
    <property type="entry name" value="RNaseH-like_sf"/>
</dbReference>
<sequence length="570" mass="65228">MDAKRSSIPVDSLLQLRQRLDRLPKKSPERATQVAAIAELYGVSPSTVYRALNLIHKPHSVHRADRGKPRVLQRAQLERYCELIAALKLRTTNKQGRHLSTRRAIELLEDYGVETEQGLVRAPKGILTRSTVNEYLGRWLLNQSRLLRQPPAVRFQAEHSNDCWQFDLSPSDLKHIDKPEWIDPSKGEPTLMLFSVVDDRSGVAYQEYHCVYGEDAETALRFLFNAMVPKADPTFPFQGRPKMIYLDNGPVAKRRVFQNVMQALGIEWQTHIPAGKDGTRTTARSKGKVERPFRTVKEAHETLYHFHKPETEVQANEWLMRYLVRTYNVQGHRCEPHSRIEDWLANLPAEGLREMCTWEQFCRFAREPERRKVGIDARVTIEGTTFEVEPDMAGESVVLLWGLFDNELYAEFNGERFGPFYPVSGPIPLHRYRAFRRGKADERSERIRSLADQLGLPIAALAGNDVRLTPSAVPVELLRLPFDAEAHEYHFPSVIAAKLAVANELAQPLAKLSKEDLAFIHQVVSETLIRRVVLERVRSYFRNKKTGDEHAGWSDASLRADFAAEPGRLF</sequence>
<proteinExistence type="predicted"/>
<evidence type="ECO:0000313" key="3">
    <source>
        <dbReference type="Proteomes" id="UP000279173"/>
    </source>
</evidence>
<reference evidence="2 3" key="1">
    <citation type="submission" date="2018-08" db="EMBL/GenBank/DDBJ databases">
        <title>Recombination of ecologically and evolutionarily significant loci maintains genetic cohesion in the Pseudomonas syringae species complex.</title>
        <authorList>
            <person name="Dillon M."/>
            <person name="Thakur S."/>
            <person name="Almeida R.N.D."/>
            <person name="Weir B.S."/>
            <person name="Guttman D.S."/>
        </authorList>
    </citation>
    <scope>NUCLEOTIDE SEQUENCE [LARGE SCALE GENOMIC DNA]</scope>
    <source>
        <strain evidence="2 3">ICMP 3263</strain>
    </source>
</reference>
<gene>
    <name evidence="2" type="ORF">ALP10_200001</name>
</gene>
<organism evidence="2 3">
    <name type="scientific">Pseudomonas syringae pv. helianthi</name>
    <dbReference type="NCBI Taxonomy" id="251654"/>
    <lineage>
        <taxon>Bacteria</taxon>
        <taxon>Pseudomonadati</taxon>
        <taxon>Pseudomonadota</taxon>
        <taxon>Gammaproteobacteria</taxon>
        <taxon>Pseudomonadales</taxon>
        <taxon>Pseudomonadaceae</taxon>
        <taxon>Pseudomonas</taxon>
    </lineage>
</organism>
<dbReference type="SUPFAM" id="SSF53098">
    <property type="entry name" value="Ribonuclease H-like"/>
    <property type="match status" value="1"/>
</dbReference>
<dbReference type="InterPro" id="IPR036397">
    <property type="entry name" value="RNaseH_sf"/>
</dbReference>
<dbReference type="InterPro" id="IPR001584">
    <property type="entry name" value="Integrase_cat-core"/>
</dbReference>
<dbReference type="AlphaFoldDB" id="A0A3M6CG73"/>
<dbReference type="GO" id="GO:0015074">
    <property type="term" value="P:DNA integration"/>
    <property type="evidence" value="ECO:0007669"/>
    <property type="project" value="InterPro"/>
</dbReference>
<dbReference type="EMBL" id="RBUT01000185">
    <property type="protein sequence ID" value="RMV42749.1"/>
    <property type="molecule type" value="Genomic_DNA"/>
</dbReference>
<accession>A0A3M6CG73</accession>
<evidence type="ECO:0000259" key="1">
    <source>
        <dbReference type="PROSITE" id="PS50994"/>
    </source>
</evidence>
<protein>
    <recommendedName>
        <fullName evidence="1">Integrase catalytic domain-containing protein</fullName>
    </recommendedName>
</protein>
<feature type="domain" description="Integrase catalytic" evidence="1">
    <location>
        <begin position="147"/>
        <end position="347"/>
    </location>
</feature>
<dbReference type="PROSITE" id="PS50994">
    <property type="entry name" value="INTEGRASE"/>
    <property type="match status" value="1"/>
</dbReference>
<comment type="caution">
    <text evidence="2">The sequence shown here is derived from an EMBL/GenBank/DDBJ whole genome shotgun (WGS) entry which is preliminary data.</text>
</comment>
<dbReference type="GO" id="GO:0003676">
    <property type="term" value="F:nucleic acid binding"/>
    <property type="evidence" value="ECO:0007669"/>
    <property type="project" value="InterPro"/>
</dbReference>
<dbReference type="Gene3D" id="3.30.420.10">
    <property type="entry name" value="Ribonuclease H-like superfamily/Ribonuclease H"/>
    <property type="match status" value="1"/>
</dbReference>
<dbReference type="Proteomes" id="UP000279173">
    <property type="component" value="Unassembled WGS sequence"/>
</dbReference>
<name>A0A3M6CG73_9PSED</name>
<dbReference type="PANTHER" id="PTHR35004">
    <property type="entry name" value="TRANSPOSASE RV3428C-RELATED"/>
    <property type="match status" value="1"/>
</dbReference>
<dbReference type="PANTHER" id="PTHR35004:SF7">
    <property type="entry name" value="INTEGRASE PROTEIN"/>
    <property type="match status" value="1"/>
</dbReference>